<dbReference type="OrthoDB" id="416253at2759"/>
<dbReference type="Pfam" id="PF00248">
    <property type="entry name" value="Aldo_ket_red"/>
    <property type="match status" value="1"/>
</dbReference>
<comment type="caution">
    <text evidence="2">The sequence shown here is derived from an EMBL/GenBank/DDBJ whole genome shotgun (WGS) entry which is preliminary data.</text>
</comment>
<name>A0A8X8BYT9_POPTO</name>
<evidence type="ECO:0000313" key="2">
    <source>
        <dbReference type="EMBL" id="KAG6741636.1"/>
    </source>
</evidence>
<dbReference type="PANTHER" id="PTHR11732">
    <property type="entry name" value="ALDO/KETO REDUCTASE"/>
    <property type="match status" value="1"/>
</dbReference>
<proteinExistence type="predicted"/>
<evidence type="ECO:0000313" key="3">
    <source>
        <dbReference type="Proteomes" id="UP000886885"/>
    </source>
</evidence>
<dbReference type="GO" id="GO:0016491">
    <property type="term" value="F:oxidoreductase activity"/>
    <property type="evidence" value="ECO:0007669"/>
    <property type="project" value="InterPro"/>
</dbReference>
<feature type="domain" description="NADP-dependent oxidoreductase" evidence="1">
    <location>
        <begin position="9"/>
        <end position="151"/>
    </location>
</feature>
<evidence type="ECO:0000259" key="1">
    <source>
        <dbReference type="Pfam" id="PF00248"/>
    </source>
</evidence>
<protein>
    <recommendedName>
        <fullName evidence="1">NADP-dependent oxidoreductase domain-containing protein</fullName>
    </recommendedName>
</protein>
<gene>
    <name evidence="2" type="ORF">POTOM_054911</name>
</gene>
<reference evidence="2" key="1">
    <citation type="journal article" date="2020" name="bioRxiv">
        <title>Hybrid origin of Populus tomentosa Carr. identified through genome sequencing and phylogenomic analysis.</title>
        <authorList>
            <person name="An X."/>
            <person name="Gao K."/>
            <person name="Chen Z."/>
            <person name="Li J."/>
            <person name="Yang X."/>
            <person name="Yang X."/>
            <person name="Zhou J."/>
            <person name="Guo T."/>
            <person name="Zhao T."/>
            <person name="Huang S."/>
            <person name="Miao D."/>
            <person name="Khan W.U."/>
            <person name="Rao P."/>
            <person name="Ye M."/>
            <person name="Lei B."/>
            <person name="Liao W."/>
            <person name="Wang J."/>
            <person name="Ji L."/>
            <person name="Li Y."/>
            <person name="Guo B."/>
            <person name="Mustafa N.S."/>
            <person name="Li S."/>
            <person name="Yun Q."/>
            <person name="Keller S.R."/>
            <person name="Mao J."/>
            <person name="Zhang R."/>
            <person name="Strauss S.H."/>
        </authorList>
    </citation>
    <scope>NUCLEOTIDE SEQUENCE</scope>
    <source>
        <strain evidence="2">GM15</strain>
        <tissue evidence="2">Leaf</tissue>
    </source>
</reference>
<dbReference type="InterPro" id="IPR023210">
    <property type="entry name" value="NADP_OxRdtase_dom"/>
</dbReference>
<accession>A0A8X8BYT9</accession>
<dbReference type="InterPro" id="IPR020471">
    <property type="entry name" value="AKR"/>
</dbReference>
<keyword evidence="3" id="KW-1185">Reference proteome</keyword>
<dbReference type="AlphaFoldDB" id="A0A8X8BYT9"/>
<sequence length="156" mass="17980">MLVFQVGCVLKKLFDESVVKREELWITFKPWCNEQALEDVFGALDRTLHELQLDYVDLYLIRLPVSMKKDFVGYEPENLTQLDILASWREIEALYESGKAHAIGVSNFSSKKLGDVLAVALVRPAVNQMECHLVWQQPKLHAFFQSKGVYLFVSMK</sequence>
<dbReference type="EMBL" id="JAAWWB010000034">
    <property type="protein sequence ID" value="KAG6741636.1"/>
    <property type="molecule type" value="Genomic_DNA"/>
</dbReference>
<dbReference type="Proteomes" id="UP000886885">
    <property type="component" value="Chromosome 17D"/>
</dbReference>
<organism evidence="2 3">
    <name type="scientific">Populus tomentosa</name>
    <name type="common">Chinese white poplar</name>
    <dbReference type="NCBI Taxonomy" id="118781"/>
    <lineage>
        <taxon>Eukaryota</taxon>
        <taxon>Viridiplantae</taxon>
        <taxon>Streptophyta</taxon>
        <taxon>Embryophyta</taxon>
        <taxon>Tracheophyta</taxon>
        <taxon>Spermatophyta</taxon>
        <taxon>Magnoliopsida</taxon>
        <taxon>eudicotyledons</taxon>
        <taxon>Gunneridae</taxon>
        <taxon>Pentapetalae</taxon>
        <taxon>rosids</taxon>
        <taxon>fabids</taxon>
        <taxon>Malpighiales</taxon>
        <taxon>Salicaceae</taxon>
        <taxon>Saliceae</taxon>
        <taxon>Populus</taxon>
    </lineage>
</organism>